<name>A0A1G2BXE1_9BACT</name>
<dbReference type="AlphaFoldDB" id="A0A1G2BXE1"/>
<proteinExistence type="predicted"/>
<dbReference type="EMBL" id="MHKQ01000016">
    <property type="protein sequence ID" value="OGY93854.1"/>
    <property type="molecule type" value="Genomic_DNA"/>
</dbReference>
<protein>
    <submittedName>
        <fullName evidence="1">Uncharacterized protein</fullName>
    </submittedName>
</protein>
<sequence>MRIVVTAYNSEPGQTDDTPFITAFGTHVRDGIVATNFLPKGALVRFPELFGDKEFVVEDRMNERYYYHMDIWMAEKAEAVKFGAKFVDMEIL</sequence>
<comment type="caution">
    <text evidence="1">The sequence shown here is derived from an EMBL/GenBank/DDBJ whole genome shotgun (WGS) entry which is preliminary data.</text>
</comment>
<gene>
    <name evidence="1" type="ORF">A2406_00495</name>
</gene>
<reference evidence="1 2" key="1">
    <citation type="journal article" date="2016" name="Nat. Commun.">
        <title>Thousands of microbial genomes shed light on interconnected biogeochemical processes in an aquifer system.</title>
        <authorList>
            <person name="Anantharaman K."/>
            <person name="Brown C.T."/>
            <person name="Hug L.A."/>
            <person name="Sharon I."/>
            <person name="Castelle C.J."/>
            <person name="Probst A.J."/>
            <person name="Thomas B.C."/>
            <person name="Singh A."/>
            <person name="Wilkins M.J."/>
            <person name="Karaoz U."/>
            <person name="Brodie E.L."/>
            <person name="Williams K.H."/>
            <person name="Hubbard S.S."/>
            <person name="Banfield J.F."/>
        </authorList>
    </citation>
    <scope>NUCLEOTIDE SEQUENCE [LARGE SCALE GENOMIC DNA]</scope>
</reference>
<evidence type="ECO:0000313" key="2">
    <source>
        <dbReference type="Proteomes" id="UP000177626"/>
    </source>
</evidence>
<organism evidence="1 2">
    <name type="scientific">Candidatus Komeilibacteria bacterium RIFOXYC1_FULL_37_11</name>
    <dbReference type="NCBI Taxonomy" id="1798555"/>
    <lineage>
        <taxon>Bacteria</taxon>
        <taxon>Candidatus Komeiliibacteriota</taxon>
    </lineage>
</organism>
<dbReference type="Proteomes" id="UP000177626">
    <property type="component" value="Unassembled WGS sequence"/>
</dbReference>
<dbReference type="CDD" id="cd22784">
    <property type="entry name" value="DPBB_MltA_YuiC-like"/>
    <property type="match status" value="1"/>
</dbReference>
<evidence type="ECO:0000313" key="1">
    <source>
        <dbReference type="EMBL" id="OGY93854.1"/>
    </source>
</evidence>
<accession>A0A1G2BXE1</accession>